<comment type="caution">
    <text evidence="3">The sequence shown here is derived from an EMBL/GenBank/DDBJ whole genome shotgun (WGS) entry which is preliminary data.</text>
</comment>
<name>A0ABW5FFA2_9BACL</name>
<evidence type="ECO:0000313" key="4">
    <source>
        <dbReference type="Proteomes" id="UP001597448"/>
    </source>
</evidence>
<evidence type="ECO:0000313" key="3">
    <source>
        <dbReference type="EMBL" id="MFD2413700.1"/>
    </source>
</evidence>
<organism evidence="3 4">
    <name type="scientific">Paenibacillus rhizoplanae</name>
    <dbReference type="NCBI Taxonomy" id="1917181"/>
    <lineage>
        <taxon>Bacteria</taxon>
        <taxon>Bacillati</taxon>
        <taxon>Bacillota</taxon>
        <taxon>Bacilli</taxon>
        <taxon>Bacillales</taxon>
        <taxon>Paenibacillaceae</taxon>
        <taxon>Paenibacillus</taxon>
    </lineage>
</organism>
<proteinExistence type="predicted"/>
<feature type="domain" description="CAAX prenyl protease 2/Lysostaphin resistance protein A-like" evidence="2">
    <location>
        <begin position="6"/>
        <end position="53"/>
    </location>
</feature>
<accession>A0ABW5FFA2</accession>
<evidence type="ECO:0000259" key="2">
    <source>
        <dbReference type="Pfam" id="PF02517"/>
    </source>
</evidence>
<protein>
    <submittedName>
        <fullName evidence="3">Type II CAAX prenyl endopeptidase Rce1 family protein</fullName>
    </submittedName>
</protein>
<dbReference type="InterPro" id="IPR003675">
    <property type="entry name" value="Rce1/LyrA-like_dom"/>
</dbReference>
<dbReference type="EMBL" id="JBHUKY010000077">
    <property type="protein sequence ID" value="MFD2413700.1"/>
    <property type="molecule type" value="Genomic_DNA"/>
</dbReference>
<keyword evidence="1" id="KW-1133">Transmembrane helix</keyword>
<keyword evidence="4" id="KW-1185">Reference proteome</keyword>
<dbReference type="RefSeq" id="WP_209992534.1">
    <property type="nucleotide sequence ID" value="NZ_JBHSVQ010000001.1"/>
</dbReference>
<reference evidence="4" key="1">
    <citation type="journal article" date="2019" name="Int. J. Syst. Evol. Microbiol.">
        <title>The Global Catalogue of Microorganisms (GCM) 10K type strain sequencing project: providing services to taxonomists for standard genome sequencing and annotation.</title>
        <authorList>
            <consortium name="The Broad Institute Genomics Platform"/>
            <consortium name="The Broad Institute Genome Sequencing Center for Infectious Disease"/>
            <person name="Wu L."/>
            <person name="Ma J."/>
        </authorList>
    </citation>
    <scope>NUCLEOTIDE SEQUENCE [LARGE SCALE GENOMIC DNA]</scope>
    <source>
        <strain evidence="4">CCM 8725</strain>
    </source>
</reference>
<keyword evidence="1" id="KW-0812">Transmembrane</keyword>
<sequence>MLFGIILTLLTPAGALFEELLFGGIIQNVLNFYLPQPWLAIGITTVLFVGMHVQ</sequence>
<dbReference type="Pfam" id="PF02517">
    <property type="entry name" value="Rce1-like"/>
    <property type="match status" value="1"/>
</dbReference>
<dbReference type="Proteomes" id="UP001597448">
    <property type="component" value="Unassembled WGS sequence"/>
</dbReference>
<keyword evidence="1" id="KW-0472">Membrane</keyword>
<evidence type="ECO:0000256" key="1">
    <source>
        <dbReference type="SAM" id="Phobius"/>
    </source>
</evidence>
<feature type="transmembrane region" description="Helical" evidence="1">
    <location>
        <begin position="33"/>
        <end position="53"/>
    </location>
</feature>
<gene>
    <name evidence="3" type="ORF">ACFSX3_27920</name>
</gene>